<dbReference type="PANTHER" id="PTHR23150">
    <property type="entry name" value="SULFATASE MODIFYING FACTOR 1, 2"/>
    <property type="match status" value="1"/>
</dbReference>
<feature type="chain" id="PRO_5045898673" evidence="2">
    <location>
        <begin position="21"/>
        <end position="325"/>
    </location>
</feature>
<feature type="signal peptide" evidence="2">
    <location>
        <begin position="1"/>
        <end position="20"/>
    </location>
</feature>
<dbReference type="EMBL" id="CP136051">
    <property type="protein sequence ID" value="WOK06601.1"/>
    <property type="molecule type" value="Genomic_DNA"/>
</dbReference>
<feature type="region of interest" description="Disordered" evidence="1">
    <location>
        <begin position="242"/>
        <end position="283"/>
    </location>
</feature>
<dbReference type="PANTHER" id="PTHR23150:SF19">
    <property type="entry name" value="FORMYLGLYCINE-GENERATING ENZYME"/>
    <property type="match status" value="1"/>
</dbReference>
<accession>A0ABZ0IPF1</accession>
<keyword evidence="2" id="KW-0732">Signal</keyword>
<dbReference type="Pfam" id="PF03781">
    <property type="entry name" value="FGE-sulfatase"/>
    <property type="match status" value="1"/>
</dbReference>
<feature type="compositionally biased region" description="Polar residues" evidence="1">
    <location>
        <begin position="269"/>
        <end position="278"/>
    </location>
</feature>
<sequence length="325" mass="36619">MLLKRLLTIGCVSVAGFTYAQEGLEPITKTIEGSEVSFKMVPIPAGTFTMGSPEGAKNREEDEGPVHQVALEAFYMSETEVTWELYELFTDKDKRATLVYVDEASQKKADAMVKPSTPYLDPSYGMGKYGFPATSMTQYAAVTFCKWLSETTGEFYRLPTEAEWEYACRAGSTTAYSFGDNADSLKSYAWFYDNSNDKYHEVKGKKPNAWGLHDMHGNVMEWTLDQYQADYYATVADGQTNPWRKPTNLHPRTARGGSWDDDPEDLRSANRTTSTPNWQKRDPQIPKSFWWASDAPFVGIRLVKPAKQPTKAEQAAFWASVLDEG</sequence>
<name>A0ABZ0IPF1_9BACT</name>
<evidence type="ECO:0000256" key="1">
    <source>
        <dbReference type="SAM" id="MobiDB-lite"/>
    </source>
</evidence>
<protein>
    <submittedName>
        <fullName evidence="4">SUMF1/EgtB/PvdO family nonheme iron enzyme</fullName>
    </submittedName>
</protein>
<dbReference type="RefSeq" id="WP_317489315.1">
    <property type="nucleotide sequence ID" value="NZ_CP136051.1"/>
</dbReference>
<evidence type="ECO:0000259" key="3">
    <source>
        <dbReference type="Pfam" id="PF03781"/>
    </source>
</evidence>
<dbReference type="InterPro" id="IPR016187">
    <property type="entry name" value="CTDL_fold"/>
</dbReference>
<evidence type="ECO:0000313" key="4">
    <source>
        <dbReference type="EMBL" id="WOK06601.1"/>
    </source>
</evidence>
<organism evidence="4 5">
    <name type="scientific">Imperialibacter roseus</name>
    <dbReference type="NCBI Taxonomy" id="1324217"/>
    <lineage>
        <taxon>Bacteria</taxon>
        <taxon>Pseudomonadati</taxon>
        <taxon>Bacteroidota</taxon>
        <taxon>Cytophagia</taxon>
        <taxon>Cytophagales</taxon>
        <taxon>Flammeovirgaceae</taxon>
        <taxon>Imperialibacter</taxon>
    </lineage>
</organism>
<dbReference type="InterPro" id="IPR005532">
    <property type="entry name" value="SUMF_dom"/>
</dbReference>
<evidence type="ECO:0000256" key="2">
    <source>
        <dbReference type="SAM" id="SignalP"/>
    </source>
</evidence>
<dbReference type="Gene3D" id="3.90.1580.10">
    <property type="entry name" value="paralog of FGE (formylglycine-generating enzyme)"/>
    <property type="match status" value="1"/>
</dbReference>
<dbReference type="SUPFAM" id="SSF56436">
    <property type="entry name" value="C-type lectin-like"/>
    <property type="match status" value="1"/>
</dbReference>
<dbReference type="InterPro" id="IPR042095">
    <property type="entry name" value="SUMF_sf"/>
</dbReference>
<proteinExistence type="predicted"/>
<dbReference type="Proteomes" id="UP001302349">
    <property type="component" value="Chromosome"/>
</dbReference>
<reference evidence="4 5" key="1">
    <citation type="journal article" date="2023" name="Microbiol. Resour. Announc.">
        <title>Complete Genome Sequence of Imperialibacter roseus strain P4T.</title>
        <authorList>
            <person name="Tizabi D.R."/>
            <person name="Bachvaroff T."/>
            <person name="Hill R.T."/>
        </authorList>
    </citation>
    <scope>NUCLEOTIDE SEQUENCE [LARGE SCALE GENOMIC DNA]</scope>
    <source>
        <strain evidence="4 5">P4T</strain>
    </source>
</reference>
<dbReference type="InterPro" id="IPR051043">
    <property type="entry name" value="Sulfatase_Mod_Factor_Kinase"/>
</dbReference>
<evidence type="ECO:0000313" key="5">
    <source>
        <dbReference type="Proteomes" id="UP001302349"/>
    </source>
</evidence>
<gene>
    <name evidence="4" type="ORF">RT717_26350</name>
</gene>
<feature type="domain" description="Sulfatase-modifying factor enzyme-like" evidence="3">
    <location>
        <begin position="39"/>
        <end position="277"/>
    </location>
</feature>
<keyword evidence="5" id="KW-1185">Reference proteome</keyword>